<name>A0ACC2DZ52_DIPCM</name>
<evidence type="ECO:0000313" key="2">
    <source>
        <dbReference type="Proteomes" id="UP001162992"/>
    </source>
</evidence>
<proteinExistence type="predicted"/>
<sequence length="242" mass="26800">MIVGCADGRDRHGIVQQLASPILNWVDFHQFSRATNFQCFASTGNGAVIVGSKDEKIRLCSTSTMQEQAKTVFPGLGSPIKNMDVTFDGKWILGTTDNYMILIRTVFKDKDDKTKTGSRLVLLEEWEIELQRPDYLSSLLLILTLLVKITNFMVGNFLVSSTIRAFSLENQQRSEALQGLGTSTSIESTSPIRAGAPTLYLATSFLTSFRSPGWMDTRVGMGEKGGDMEHARERGNHVGRLL</sequence>
<gene>
    <name evidence="1" type="ORF">O6H91_04G087200</name>
</gene>
<protein>
    <submittedName>
        <fullName evidence="1">Uncharacterized protein</fullName>
    </submittedName>
</protein>
<accession>A0ACC2DZ52</accession>
<comment type="caution">
    <text evidence="1">The sequence shown here is derived from an EMBL/GenBank/DDBJ whole genome shotgun (WGS) entry which is preliminary data.</text>
</comment>
<dbReference type="EMBL" id="CM055095">
    <property type="protein sequence ID" value="KAJ7559489.1"/>
    <property type="molecule type" value="Genomic_DNA"/>
</dbReference>
<evidence type="ECO:0000313" key="1">
    <source>
        <dbReference type="EMBL" id="KAJ7559489.1"/>
    </source>
</evidence>
<organism evidence="1 2">
    <name type="scientific">Diphasiastrum complanatum</name>
    <name type="common">Issler's clubmoss</name>
    <name type="synonym">Lycopodium complanatum</name>
    <dbReference type="NCBI Taxonomy" id="34168"/>
    <lineage>
        <taxon>Eukaryota</taxon>
        <taxon>Viridiplantae</taxon>
        <taxon>Streptophyta</taxon>
        <taxon>Embryophyta</taxon>
        <taxon>Tracheophyta</taxon>
        <taxon>Lycopodiopsida</taxon>
        <taxon>Lycopodiales</taxon>
        <taxon>Lycopodiaceae</taxon>
        <taxon>Lycopodioideae</taxon>
        <taxon>Diphasiastrum</taxon>
    </lineage>
</organism>
<dbReference type="Proteomes" id="UP001162992">
    <property type="component" value="Chromosome 4"/>
</dbReference>
<reference evidence="2" key="1">
    <citation type="journal article" date="2024" name="Proc. Natl. Acad. Sci. U.S.A.">
        <title>Extraordinary preservation of gene collinearity over three hundred million years revealed in homosporous lycophytes.</title>
        <authorList>
            <person name="Li C."/>
            <person name="Wickell D."/>
            <person name="Kuo L.Y."/>
            <person name="Chen X."/>
            <person name="Nie B."/>
            <person name="Liao X."/>
            <person name="Peng D."/>
            <person name="Ji J."/>
            <person name="Jenkins J."/>
            <person name="Williams M."/>
            <person name="Shu S."/>
            <person name="Plott C."/>
            <person name="Barry K."/>
            <person name="Rajasekar S."/>
            <person name="Grimwood J."/>
            <person name="Han X."/>
            <person name="Sun S."/>
            <person name="Hou Z."/>
            <person name="He W."/>
            <person name="Dai G."/>
            <person name="Sun C."/>
            <person name="Schmutz J."/>
            <person name="Leebens-Mack J.H."/>
            <person name="Li F.W."/>
            <person name="Wang L."/>
        </authorList>
    </citation>
    <scope>NUCLEOTIDE SEQUENCE [LARGE SCALE GENOMIC DNA]</scope>
    <source>
        <strain evidence="2">cv. PW_Plant_1</strain>
    </source>
</reference>
<keyword evidence="2" id="KW-1185">Reference proteome</keyword>